<protein>
    <submittedName>
        <fullName evidence="1">Uncharacterized protein</fullName>
    </submittedName>
</protein>
<dbReference type="AlphaFoldDB" id="A0A2S5R9H7"/>
<organism evidence="1 2">
    <name type="scientific">Holospora curviuscula</name>
    <dbReference type="NCBI Taxonomy" id="1082868"/>
    <lineage>
        <taxon>Bacteria</taxon>
        <taxon>Pseudomonadati</taxon>
        <taxon>Pseudomonadota</taxon>
        <taxon>Alphaproteobacteria</taxon>
        <taxon>Holosporales</taxon>
        <taxon>Holosporaceae</taxon>
        <taxon>Holospora</taxon>
    </lineage>
</organism>
<sequence>MNNEAQEAIKRMKSFVEYSLEVVGLELLYQFSPFQTQQELDPVLQNALRKRDQVIFLDLMAKQRRTQNYERIQHDREI</sequence>
<evidence type="ECO:0000313" key="2">
    <source>
        <dbReference type="Proteomes" id="UP000239425"/>
    </source>
</evidence>
<dbReference type="Proteomes" id="UP000239425">
    <property type="component" value="Unassembled WGS sequence"/>
</dbReference>
<dbReference type="EMBL" id="PHHC01000080">
    <property type="protein sequence ID" value="PPE03852.1"/>
    <property type="molecule type" value="Genomic_DNA"/>
</dbReference>
<reference evidence="1 2" key="1">
    <citation type="submission" date="2017-11" db="EMBL/GenBank/DDBJ databases">
        <title>Comparative genomic analysis of Holospora spp., intranuclear symbionts of paramecia.</title>
        <authorList>
            <person name="Garushyants S.K."/>
            <person name="Beliavskaya A."/>
            <person name="Malko D.B."/>
            <person name="Logacheva M.D."/>
            <person name="Rautian M.S."/>
            <person name="Gelfand M.S."/>
        </authorList>
    </citation>
    <scope>NUCLEOTIDE SEQUENCE [LARGE SCALE GENOMIC DNA]</scope>
    <source>
        <strain evidence="2">02AZ16</strain>
    </source>
</reference>
<evidence type="ECO:0000313" key="1">
    <source>
        <dbReference type="EMBL" id="PPE03852.1"/>
    </source>
</evidence>
<comment type="caution">
    <text evidence="1">The sequence shown here is derived from an EMBL/GenBank/DDBJ whole genome shotgun (WGS) entry which is preliminary data.</text>
</comment>
<accession>A0A2S5R9H7</accession>
<proteinExistence type="predicted"/>
<keyword evidence="2" id="KW-1185">Reference proteome</keyword>
<gene>
    <name evidence="1" type="ORF">HCUR_00629</name>
</gene>
<name>A0A2S5R9H7_9PROT</name>